<feature type="domain" description="NADPH-dependent FMN reductase-like" evidence="3">
    <location>
        <begin position="1"/>
        <end position="132"/>
    </location>
</feature>
<dbReference type="InterPro" id="IPR029039">
    <property type="entry name" value="Flavoprotein-like_sf"/>
</dbReference>
<dbReference type="eggNOG" id="COG0431">
    <property type="taxonomic scope" value="Bacteria"/>
</dbReference>
<dbReference type="OrthoDB" id="9812295at2"/>
<evidence type="ECO:0000313" key="5">
    <source>
        <dbReference type="Proteomes" id="UP000004200"/>
    </source>
</evidence>
<sequence>MKVLGISGSLRAGSYNSALLRAAEQRLGEGIRLEIHDLSGIPLYDAALDGEVKPEPVRALLEAIASSQALLFATPEYNYSIPGVLKNAIDWASRPAYASVLANKPAGILSASMSAVGGARAQAHLRDVLAATLTPVYPYPDQLLPMAQNAFDAQGILQDRGALERLDRYLRGFADWAIAHDR</sequence>
<dbReference type="InterPro" id="IPR050712">
    <property type="entry name" value="NAD(P)H-dep_reductase"/>
</dbReference>
<dbReference type="InterPro" id="IPR005025">
    <property type="entry name" value="FMN_Rdtase-like_dom"/>
</dbReference>
<dbReference type="Proteomes" id="UP000004200">
    <property type="component" value="Unassembled WGS sequence"/>
</dbReference>
<dbReference type="STRING" id="765913.ThidrDRAFT_2431"/>
<dbReference type="AlphaFoldDB" id="G2E2J9"/>
<dbReference type="GO" id="GO:0016491">
    <property type="term" value="F:oxidoreductase activity"/>
    <property type="evidence" value="ECO:0007669"/>
    <property type="project" value="InterPro"/>
</dbReference>
<name>G2E2J9_9GAMM</name>
<gene>
    <name evidence="4" type="ORF">ThidrDRAFT_2431</name>
</gene>
<evidence type="ECO:0000256" key="2">
    <source>
        <dbReference type="ARBA" id="ARBA00022643"/>
    </source>
</evidence>
<reference evidence="4 5" key="1">
    <citation type="submission" date="2011-06" db="EMBL/GenBank/DDBJ databases">
        <title>The draft genome of Thiorhodococcus drewsii AZ1.</title>
        <authorList>
            <consortium name="US DOE Joint Genome Institute (JGI-PGF)"/>
            <person name="Lucas S."/>
            <person name="Han J."/>
            <person name="Lapidus A."/>
            <person name="Cheng J.-F."/>
            <person name="Goodwin L."/>
            <person name="Pitluck S."/>
            <person name="Peters L."/>
            <person name="Land M.L."/>
            <person name="Hauser L."/>
            <person name="Vogl K."/>
            <person name="Liu Z."/>
            <person name="Imhoff J."/>
            <person name="Thiel V."/>
            <person name="Frigaard N.-U."/>
            <person name="Bryant D.A."/>
            <person name="Woyke T.J."/>
        </authorList>
    </citation>
    <scope>NUCLEOTIDE SEQUENCE [LARGE SCALE GENOMIC DNA]</scope>
    <source>
        <strain evidence="4 5">AZ1</strain>
    </source>
</reference>
<dbReference type="PANTHER" id="PTHR30543">
    <property type="entry name" value="CHROMATE REDUCTASE"/>
    <property type="match status" value="1"/>
</dbReference>
<proteinExistence type="predicted"/>
<keyword evidence="5" id="KW-1185">Reference proteome</keyword>
<keyword evidence="2" id="KW-0288">FMN</keyword>
<organism evidence="4 5">
    <name type="scientific">Thiorhodococcus drewsii AZ1</name>
    <dbReference type="NCBI Taxonomy" id="765913"/>
    <lineage>
        <taxon>Bacteria</taxon>
        <taxon>Pseudomonadati</taxon>
        <taxon>Pseudomonadota</taxon>
        <taxon>Gammaproteobacteria</taxon>
        <taxon>Chromatiales</taxon>
        <taxon>Chromatiaceae</taxon>
        <taxon>Thiorhodococcus</taxon>
    </lineage>
</organism>
<dbReference type="Pfam" id="PF03358">
    <property type="entry name" value="FMN_red"/>
    <property type="match status" value="1"/>
</dbReference>
<evidence type="ECO:0000259" key="3">
    <source>
        <dbReference type="Pfam" id="PF03358"/>
    </source>
</evidence>
<comment type="cofactor">
    <cofactor evidence="1">
        <name>FMN</name>
        <dbReference type="ChEBI" id="CHEBI:58210"/>
    </cofactor>
</comment>
<evidence type="ECO:0000256" key="1">
    <source>
        <dbReference type="ARBA" id="ARBA00001917"/>
    </source>
</evidence>
<dbReference type="SUPFAM" id="SSF52218">
    <property type="entry name" value="Flavoproteins"/>
    <property type="match status" value="1"/>
</dbReference>
<dbReference type="PANTHER" id="PTHR30543:SF21">
    <property type="entry name" value="NAD(P)H-DEPENDENT FMN REDUCTASE LOT6"/>
    <property type="match status" value="1"/>
</dbReference>
<evidence type="ECO:0000313" key="4">
    <source>
        <dbReference type="EMBL" id="EGV30799.1"/>
    </source>
</evidence>
<keyword evidence="2" id="KW-0285">Flavoprotein</keyword>
<dbReference type="GO" id="GO:0005829">
    <property type="term" value="C:cytosol"/>
    <property type="evidence" value="ECO:0007669"/>
    <property type="project" value="TreeGrafter"/>
</dbReference>
<dbReference type="Gene3D" id="3.40.50.360">
    <property type="match status" value="1"/>
</dbReference>
<accession>G2E2J9</accession>
<dbReference type="PATRIC" id="fig|765913.3.peg.2470"/>
<dbReference type="RefSeq" id="WP_007041144.1">
    <property type="nucleotide sequence ID" value="NZ_AFWT01000016.1"/>
</dbReference>
<comment type="caution">
    <text evidence="4">The sequence shown here is derived from an EMBL/GenBank/DDBJ whole genome shotgun (WGS) entry which is preliminary data.</text>
</comment>
<protein>
    <submittedName>
        <fullName evidence="4">NADPH-dependent FMN reductase</fullName>
    </submittedName>
</protein>
<dbReference type="GO" id="GO:0010181">
    <property type="term" value="F:FMN binding"/>
    <property type="evidence" value="ECO:0007669"/>
    <property type="project" value="TreeGrafter"/>
</dbReference>
<dbReference type="EMBL" id="AFWT01000016">
    <property type="protein sequence ID" value="EGV30799.1"/>
    <property type="molecule type" value="Genomic_DNA"/>
</dbReference>